<evidence type="ECO:0000256" key="6">
    <source>
        <dbReference type="ARBA" id="ARBA00023136"/>
    </source>
</evidence>
<evidence type="ECO:0000256" key="3">
    <source>
        <dbReference type="ARBA" id="ARBA00022692"/>
    </source>
</evidence>
<accession>A0A1Y2AKL0</accession>
<evidence type="ECO:0000256" key="1">
    <source>
        <dbReference type="ARBA" id="ARBA00004141"/>
    </source>
</evidence>
<dbReference type="PANTHER" id="PTHR31064:SF30">
    <property type="entry name" value="HIGH-AFFINITY POTASSIUM TRANSPORT PROTEIN-RELATED"/>
    <property type="match status" value="1"/>
</dbReference>
<dbReference type="InParanoid" id="A0A1Y2AKL0"/>
<evidence type="ECO:0000256" key="4">
    <source>
        <dbReference type="ARBA" id="ARBA00022989"/>
    </source>
</evidence>
<dbReference type="GO" id="GO:0140107">
    <property type="term" value="F:high-affinity potassium ion transmembrane transporter activity"/>
    <property type="evidence" value="ECO:0007669"/>
    <property type="project" value="TreeGrafter"/>
</dbReference>
<dbReference type="Pfam" id="PF02386">
    <property type="entry name" value="TrkH"/>
    <property type="match status" value="1"/>
</dbReference>
<dbReference type="GO" id="GO:0005886">
    <property type="term" value="C:plasma membrane"/>
    <property type="evidence" value="ECO:0007669"/>
    <property type="project" value="TreeGrafter"/>
</dbReference>
<dbReference type="Proteomes" id="UP000193986">
    <property type="component" value="Unassembled WGS sequence"/>
</dbReference>
<reference evidence="8 9" key="1">
    <citation type="submission" date="2016-07" db="EMBL/GenBank/DDBJ databases">
        <title>Pervasive Adenine N6-methylation of Active Genes in Fungi.</title>
        <authorList>
            <consortium name="DOE Joint Genome Institute"/>
            <person name="Mondo S.J."/>
            <person name="Dannebaum R.O."/>
            <person name="Kuo R.C."/>
            <person name="Labutti K."/>
            <person name="Haridas S."/>
            <person name="Kuo A."/>
            <person name="Salamov A."/>
            <person name="Ahrendt S.R."/>
            <person name="Lipzen A."/>
            <person name="Sullivan W."/>
            <person name="Andreopoulos W.B."/>
            <person name="Clum A."/>
            <person name="Lindquist E."/>
            <person name="Daum C."/>
            <person name="Ramamoorthy G.K."/>
            <person name="Gryganskyi A."/>
            <person name="Culley D."/>
            <person name="Magnuson J.K."/>
            <person name="James T.Y."/>
            <person name="O'Malley M.A."/>
            <person name="Stajich J.E."/>
            <person name="Spatafora J.W."/>
            <person name="Visel A."/>
            <person name="Grigoriev I.V."/>
        </authorList>
    </citation>
    <scope>NUCLEOTIDE SEQUENCE [LARGE SCALE GENOMIC DNA]</scope>
    <source>
        <strain evidence="8 9">68-887.2</strain>
    </source>
</reference>
<gene>
    <name evidence="8" type="ORF">BCR39DRAFT_370825</name>
</gene>
<evidence type="ECO:0000256" key="2">
    <source>
        <dbReference type="ARBA" id="ARBA00022448"/>
    </source>
</evidence>
<dbReference type="AlphaFoldDB" id="A0A1Y2AKL0"/>
<evidence type="ECO:0000256" key="5">
    <source>
        <dbReference type="ARBA" id="ARBA00023065"/>
    </source>
</evidence>
<dbReference type="OrthoDB" id="9999863at2759"/>
<evidence type="ECO:0000256" key="7">
    <source>
        <dbReference type="SAM" id="Phobius"/>
    </source>
</evidence>
<dbReference type="InterPro" id="IPR003445">
    <property type="entry name" value="Cat_transpt"/>
</dbReference>
<comment type="caution">
    <text evidence="8">The sequence shown here is derived from an EMBL/GenBank/DDBJ whole genome shotgun (WGS) entry which is preliminary data.</text>
</comment>
<proteinExistence type="predicted"/>
<keyword evidence="5" id="KW-0406">Ion transport</keyword>
<evidence type="ECO:0000313" key="8">
    <source>
        <dbReference type="EMBL" id="ORY22840.1"/>
    </source>
</evidence>
<dbReference type="STRING" id="71784.A0A1Y2AKL0"/>
<name>A0A1Y2AKL0_9TREE</name>
<evidence type="ECO:0000313" key="9">
    <source>
        <dbReference type="Proteomes" id="UP000193986"/>
    </source>
</evidence>
<dbReference type="GO" id="GO:0030007">
    <property type="term" value="P:intracellular potassium ion homeostasis"/>
    <property type="evidence" value="ECO:0007669"/>
    <property type="project" value="TreeGrafter"/>
</dbReference>
<keyword evidence="3 7" id="KW-0812">Transmembrane</keyword>
<dbReference type="EMBL" id="MCFC01000087">
    <property type="protein sequence ID" value="ORY22840.1"/>
    <property type="molecule type" value="Genomic_DNA"/>
</dbReference>
<dbReference type="GO" id="GO:1990573">
    <property type="term" value="P:potassium ion import across plasma membrane"/>
    <property type="evidence" value="ECO:0007669"/>
    <property type="project" value="TreeGrafter"/>
</dbReference>
<feature type="transmembrane region" description="Helical" evidence="7">
    <location>
        <begin position="54"/>
        <end position="75"/>
    </location>
</feature>
<organism evidence="8 9">
    <name type="scientific">Naematelia encephala</name>
    <dbReference type="NCBI Taxonomy" id="71784"/>
    <lineage>
        <taxon>Eukaryota</taxon>
        <taxon>Fungi</taxon>
        <taxon>Dikarya</taxon>
        <taxon>Basidiomycota</taxon>
        <taxon>Agaricomycotina</taxon>
        <taxon>Tremellomycetes</taxon>
        <taxon>Tremellales</taxon>
        <taxon>Naemateliaceae</taxon>
        <taxon>Naematelia</taxon>
    </lineage>
</organism>
<keyword evidence="2" id="KW-0813">Transport</keyword>
<dbReference type="PANTHER" id="PTHR31064">
    <property type="entry name" value="POTASSIUM TRANSPORT PROTEIN DDB_G0292412-RELATED"/>
    <property type="match status" value="1"/>
</dbReference>
<keyword evidence="4 7" id="KW-1133">Transmembrane helix</keyword>
<keyword evidence="6 7" id="KW-0472">Membrane</keyword>
<protein>
    <submittedName>
        <fullName evidence="8">Cation transporter</fullName>
    </submittedName>
</protein>
<comment type="subcellular location">
    <subcellularLocation>
        <location evidence="1">Membrane</location>
        <topology evidence="1">Multi-pass membrane protein</topology>
    </subcellularLocation>
</comment>
<keyword evidence="9" id="KW-1185">Reference proteome</keyword>
<sequence>MLIFTCNYPLVMAIRSTNVYEERALGLHGEHAPHQHNQQKQNGEIFSKYLRHHLLPQIFFDLWPVAIGTLFICVLERGKLMNTNNVGWLGVWQILFEVTSGYGTVGLSFGNP</sequence>
<dbReference type="InterPro" id="IPR051143">
    <property type="entry name" value="TrkH_K-transport"/>
</dbReference>